<evidence type="ECO:0000313" key="1">
    <source>
        <dbReference type="EMBL" id="KAG5164494.1"/>
    </source>
</evidence>
<dbReference type="OrthoDB" id="2951350at2759"/>
<accession>A0A8H8CH08</accession>
<name>A0A8H8CH08_PSICU</name>
<reference evidence="1" key="1">
    <citation type="submission" date="2021-02" db="EMBL/GenBank/DDBJ databases">
        <title>Psilocybe cubensis genome.</title>
        <authorList>
            <person name="Mckernan K.J."/>
            <person name="Crawford S."/>
            <person name="Trippe A."/>
            <person name="Kane L.T."/>
            <person name="Mclaughlin S."/>
        </authorList>
    </citation>
    <scope>NUCLEOTIDE SEQUENCE [LARGE SCALE GENOMIC DNA]</scope>
    <source>
        <strain evidence="1">MGC-MH-2018</strain>
    </source>
</reference>
<sequence length="409" mass="45619">MLLLYAKFNPLSIDRGPFDGHVGGGMIMKELTSPWTHWFDTNRDDFVNSLGSTKDQPSKCDPNDALNDVLFSGPNGPPLSLVRRAEDLEPIVELSVSKWYDARFAHDFLDANLKPLSKTTAVRDWVGHILLSRSMNIAASATSTPEVKQQANINGVPATLFFNSNAMQRLLPDAGPSQAYTIVNEVYVQAVNSLGLSLYYADYSTKPPTQRITVQGSEGPFAFPIIESGVEDYQAMLMVDFYNPIYSARREGLMQYVPHDATLKADGKIYDVLDQFLTNLHASPASKEPESAEFELLELLATPDASYAKEFTARVNTYLKKVEERMNSEVAIKISAVEEYMALADGRRRLYRGRENEKESSGLNEFLLTLPMADKTLPLTRMMEDGTVTVMSPEEIEFSARRIGKGNML</sequence>
<gene>
    <name evidence="1" type="ORF">JR316_010129</name>
</gene>
<organism evidence="1">
    <name type="scientific">Psilocybe cubensis</name>
    <name type="common">Psychedelic mushroom</name>
    <name type="synonym">Stropharia cubensis</name>
    <dbReference type="NCBI Taxonomy" id="181762"/>
    <lineage>
        <taxon>Eukaryota</taxon>
        <taxon>Fungi</taxon>
        <taxon>Dikarya</taxon>
        <taxon>Basidiomycota</taxon>
        <taxon>Agaricomycotina</taxon>
        <taxon>Agaricomycetes</taxon>
        <taxon>Agaricomycetidae</taxon>
        <taxon>Agaricales</taxon>
        <taxon>Agaricineae</taxon>
        <taxon>Strophariaceae</taxon>
        <taxon>Psilocybe</taxon>
    </lineage>
</organism>
<comment type="caution">
    <text evidence="1">The sequence shown here is derived from an EMBL/GenBank/DDBJ whole genome shotgun (WGS) entry which is preliminary data.</text>
</comment>
<proteinExistence type="predicted"/>
<dbReference type="EMBL" id="JAFIQS010000011">
    <property type="protein sequence ID" value="KAG5164494.1"/>
    <property type="molecule type" value="Genomic_DNA"/>
</dbReference>
<protein>
    <submittedName>
        <fullName evidence="1">Uncharacterized protein</fullName>
    </submittedName>
</protein>
<dbReference type="AlphaFoldDB" id="A0A8H8CH08"/>